<organism evidence="14 15">
    <name type="scientific">Pseudidiomarina maritima</name>
    <dbReference type="NCBI Taxonomy" id="519453"/>
    <lineage>
        <taxon>Bacteria</taxon>
        <taxon>Pseudomonadati</taxon>
        <taxon>Pseudomonadota</taxon>
        <taxon>Gammaproteobacteria</taxon>
        <taxon>Alteromonadales</taxon>
        <taxon>Idiomarinaceae</taxon>
        <taxon>Pseudidiomarina</taxon>
    </lineage>
</organism>
<dbReference type="PANTHER" id="PTHR12815:SF47">
    <property type="entry name" value="TRANSLOCATION AND ASSEMBLY MODULE SUBUNIT TAMA"/>
    <property type="match status" value="1"/>
</dbReference>
<keyword evidence="15" id="KW-1185">Reference proteome</keyword>
<comment type="similarity">
    <text evidence="2">Belongs to the TamA family.</text>
</comment>
<accession>A0A1I6I320</accession>
<gene>
    <name evidence="14" type="ORF">SAMN04488070_2333</name>
</gene>
<evidence type="ECO:0000256" key="8">
    <source>
        <dbReference type="ARBA" id="ARBA00023237"/>
    </source>
</evidence>
<evidence type="ECO:0000259" key="12">
    <source>
        <dbReference type="Pfam" id="PF07244"/>
    </source>
</evidence>
<dbReference type="InterPro" id="IPR035243">
    <property type="entry name" value="TamA_POTRA_Dom_1"/>
</dbReference>
<keyword evidence="6" id="KW-0732">Signal</keyword>
<protein>
    <recommendedName>
        <fullName evidence="3">Translocation and assembly module subunit TamA</fullName>
    </recommendedName>
    <alternativeName>
        <fullName evidence="9">Autotransporter assembly factor TamA</fullName>
    </alternativeName>
</protein>
<dbReference type="Pfam" id="PF17243">
    <property type="entry name" value="POTRA_TamA_1"/>
    <property type="match status" value="1"/>
</dbReference>
<feature type="domain" description="TamA POTRA" evidence="13">
    <location>
        <begin position="36"/>
        <end position="112"/>
    </location>
</feature>
<evidence type="ECO:0000256" key="1">
    <source>
        <dbReference type="ARBA" id="ARBA00004442"/>
    </source>
</evidence>
<sequence>MSVRWLQGLLFLILVIMSLPAVGQTSWQPPDAKLAIEIDGVKGELLANSRIYLRITALEGETVPSIFRVRYLARQGEQEIRSALEPFGFYNVTVTSEIIETDELWTIRYQVDVGPVTTYDQVNFELTGGAKNDEAFQKVIRSLRPVSGQVFNHQAYERFKATLRNLAAERGYYDAAFLKQSVKVETSTQVANVELVFDSGERYLFGETSFCCAFLNNSLLERFIQYQPGEPFTTRALLDLQVDLAGSDYFNRVEVAPLWQNTTENRVPIDVTLSPNERDRYQVGLGYGTDTGARITLGFDRRWVNDRGHRLSSVIRLSEVQNTGFVSYIIPGNNPARDSYSFNGEITDRSFEEQRSTLYKTSFKDLRHYDRWHRTYQLAYQREDFAFGEEPTETSNFLIPSVEWSLIESSNLPENRNIIDDGYRLSIMLQGGHDGALSDTTFASIKVGAKWIHRLNDQWRILLRSEVGALRADDFEVLGPTLRFFAGGDHSVRGYAYQQLGPENSEGVVVGGKYMTASSVEIDYAFKPNWRVALFTDIGNSMMNWDERLKQTVGFGFRWVSPIGPVRLDLAMALDEPSKPWRLHLTLGPDL</sequence>
<keyword evidence="8" id="KW-0998">Cell outer membrane</keyword>
<dbReference type="GO" id="GO:0009306">
    <property type="term" value="P:protein secretion"/>
    <property type="evidence" value="ECO:0007669"/>
    <property type="project" value="TreeGrafter"/>
</dbReference>
<name>A0A1I6I320_9GAMM</name>
<evidence type="ECO:0000259" key="13">
    <source>
        <dbReference type="Pfam" id="PF17243"/>
    </source>
</evidence>
<dbReference type="GO" id="GO:0009279">
    <property type="term" value="C:cell outer membrane"/>
    <property type="evidence" value="ECO:0007669"/>
    <property type="project" value="UniProtKB-SubCell"/>
</dbReference>
<keyword evidence="7" id="KW-0472">Membrane</keyword>
<dbReference type="EMBL" id="FOYU01000005">
    <property type="protein sequence ID" value="SFR61028.1"/>
    <property type="molecule type" value="Genomic_DNA"/>
</dbReference>
<dbReference type="GO" id="GO:0097347">
    <property type="term" value="C:TAM protein secretion complex"/>
    <property type="evidence" value="ECO:0007669"/>
    <property type="project" value="TreeGrafter"/>
</dbReference>
<dbReference type="InterPro" id="IPR000184">
    <property type="entry name" value="Bac_surfAg_D15"/>
</dbReference>
<evidence type="ECO:0000256" key="3">
    <source>
        <dbReference type="ARBA" id="ARBA00015419"/>
    </source>
</evidence>
<feature type="domain" description="Bacterial surface antigen (D15)" evidence="11">
    <location>
        <begin position="282"/>
        <end position="579"/>
    </location>
</feature>
<dbReference type="Gene3D" id="3.10.20.310">
    <property type="entry name" value="membrane protein fhac"/>
    <property type="match status" value="3"/>
</dbReference>
<evidence type="ECO:0000259" key="11">
    <source>
        <dbReference type="Pfam" id="PF01103"/>
    </source>
</evidence>
<dbReference type="Gene3D" id="2.40.160.50">
    <property type="entry name" value="membrane protein fhac: a member of the omp85/tpsb transporter family"/>
    <property type="match status" value="1"/>
</dbReference>
<feature type="domain" description="POTRA" evidence="12">
    <location>
        <begin position="130"/>
        <end position="198"/>
    </location>
</feature>
<evidence type="ECO:0000256" key="6">
    <source>
        <dbReference type="ARBA" id="ARBA00022729"/>
    </source>
</evidence>
<keyword evidence="5" id="KW-0812">Transmembrane</keyword>
<dbReference type="PANTHER" id="PTHR12815">
    <property type="entry name" value="SORTING AND ASSEMBLY MACHINERY SAMM50 PROTEIN FAMILY MEMBER"/>
    <property type="match status" value="1"/>
</dbReference>
<dbReference type="AlphaFoldDB" id="A0A1I6I320"/>
<evidence type="ECO:0000256" key="5">
    <source>
        <dbReference type="ARBA" id="ARBA00022692"/>
    </source>
</evidence>
<evidence type="ECO:0000256" key="7">
    <source>
        <dbReference type="ARBA" id="ARBA00023136"/>
    </source>
</evidence>
<dbReference type="Proteomes" id="UP000199424">
    <property type="component" value="Unassembled WGS sequence"/>
</dbReference>
<dbReference type="RefSeq" id="WP_092858769.1">
    <property type="nucleotide sequence ID" value="NZ_FOYU01000005.1"/>
</dbReference>
<dbReference type="InterPro" id="IPR039910">
    <property type="entry name" value="D15-like"/>
</dbReference>
<comment type="subcellular location">
    <subcellularLocation>
        <location evidence="1">Cell outer membrane</location>
    </subcellularLocation>
</comment>
<comment type="subunit">
    <text evidence="10">Interacts with TamB to form the translocation and assembly module (TAM).</text>
</comment>
<keyword evidence="4" id="KW-1134">Transmembrane beta strand</keyword>
<evidence type="ECO:0000256" key="10">
    <source>
        <dbReference type="ARBA" id="ARBA00093548"/>
    </source>
</evidence>
<evidence type="ECO:0000256" key="4">
    <source>
        <dbReference type="ARBA" id="ARBA00022452"/>
    </source>
</evidence>
<dbReference type="InterPro" id="IPR010827">
    <property type="entry name" value="BamA/TamA_POTRA"/>
</dbReference>
<evidence type="ECO:0000313" key="15">
    <source>
        <dbReference type="Proteomes" id="UP000199424"/>
    </source>
</evidence>
<reference evidence="15" key="1">
    <citation type="submission" date="2016-10" db="EMBL/GenBank/DDBJ databases">
        <authorList>
            <person name="Varghese N."/>
            <person name="Submissions S."/>
        </authorList>
    </citation>
    <scope>NUCLEOTIDE SEQUENCE [LARGE SCALE GENOMIC DNA]</scope>
    <source>
        <strain evidence="15">CGMCC 1.7285</strain>
    </source>
</reference>
<evidence type="ECO:0000256" key="2">
    <source>
        <dbReference type="ARBA" id="ARBA00010248"/>
    </source>
</evidence>
<dbReference type="Pfam" id="PF07244">
    <property type="entry name" value="POTRA"/>
    <property type="match status" value="1"/>
</dbReference>
<dbReference type="Pfam" id="PF01103">
    <property type="entry name" value="Omp85"/>
    <property type="match status" value="1"/>
</dbReference>
<proteinExistence type="inferred from homology"/>
<evidence type="ECO:0000256" key="9">
    <source>
        <dbReference type="ARBA" id="ARBA00033063"/>
    </source>
</evidence>
<evidence type="ECO:0000313" key="14">
    <source>
        <dbReference type="EMBL" id="SFR61028.1"/>
    </source>
</evidence>